<keyword evidence="1" id="KW-0732">Signal</keyword>
<feature type="compositionally biased region" description="Polar residues" evidence="2">
    <location>
        <begin position="77"/>
        <end position="101"/>
    </location>
</feature>
<evidence type="ECO:0000256" key="1">
    <source>
        <dbReference type="ARBA" id="ARBA00022729"/>
    </source>
</evidence>
<dbReference type="InterPro" id="IPR029050">
    <property type="entry name" value="Immunoprotect_excell_Ig-like"/>
</dbReference>
<evidence type="ECO:0000256" key="2">
    <source>
        <dbReference type="SAM" id="MobiDB-lite"/>
    </source>
</evidence>
<feature type="region of interest" description="Disordered" evidence="2">
    <location>
        <begin position="66"/>
        <end position="114"/>
    </location>
</feature>
<dbReference type="EMBL" id="JAMKFF010000001">
    <property type="protein sequence ID" value="MCL8492647.1"/>
    <property type="molecule type" value="Genomic_DNA"/>
</dbReference>
<evidence type="ECO:0000313" key="5">
    <source>
        <dbReference type="EMBL" id="MCL8492647.1"/>
    </source>
</evidence>
<evidence type="ECO:0000256" key="3">
    <source>
        <dbReference type="SAM" id="Phobius"/>
    </source>
</evidence>
<feature type="transmembrane region" description="Helical" evidence="3">
    <location>
        <begin position="39"/>
        <end position="62"/>
    </location>
</feature>
<feature type="domain" description="DUF4352" evidence="4">
    <location>
        <begin position="108"/>
        <end position="237"/>
    </location>
</feature>
<gene>
    <name evidence="5" type="ORF">M5J06_00630</name>
</gene>
<evidence type="ECO:0000259" key="4">
    <source>
        <dbReference type="Pfam" id="PF11611"/>
    </source>
</evidence>
<name>A0ABT0T6E1_9CORY</name>
<dbReference type="Pfam" id="PF11611">
    <property type="entry name" value="DUF4352"/>
    <property type="match status" value="1"/>
</dbReference>
<dbReference type="RefSeq" id="WP_250223710.1">
    <property type="nucleotide sequence ID" value="NZ_JAMFTR010000001.1"/>
</dbReference>
<dbReference type="Proteomes" id="UP001203579">
    <property type="component" value="Unassembled WGS sequence"/>
</dbReference>
<feature type="compositionally biased region" description="Low complexity" evidence="2">
    <location>
        <begin position="7"/>
        <end position="18"/>
    </location>
</feature>
<organism evidence="5 6">
    <name type="scientific">Corynebacterium intestinale</name>
    <dbReference type="NCBI Taxonomy" id="2943492"/>
    <lineage>
        <taxon>Bacteria</taxon>
        <taxon>Bacillati</taxon>
        <taxon>Actinomycetota</taxon>
        <taxon>Actinomycetes</taxon>
        <taxon>Mycobacteriales</taxon>
        <taxon>Corynebacteriaceae</taxon>
        <taxon>Corynebacterium</taxon>
    </lineage>
</organism>
<dbReference type="Gene3D" id="2.60.40.1240">
    <property type="match status" value="1"/>
</dbReference>
<sequence length="254" mass="27068">MSPYDAQQQPQQTPGQNPFSTTPQPVDSGTAAQPKTPKAAWWMVPAAALVGVLLGAGATYAFTGSKEEQVSAASVEPASSQSGESNNADTSNAQEDSTTGGTLDELPKLGEPAISGNEKVIIDSVELAPTVELRNEDFSSEASETVMEGPRNEGAQFVIVSGTVFNEGKTPLIADFDEFAWIADQEGRKYDPINDHWRVQANWDTLSDSIGPGFSTPYTWVFEVPGDFTPVAFAYDDSGDNVIGNRLASIDVRS</sequence>
<keyword evidence="6" id="KW-1185">Reference proteome</keyword>
<keyword evidence="3" id="KW-0812">Transmembrane</keyword>
<feature type="region of interest" description="Disordered" evidence="2">
    <location>
        <begin position="1"/>
        <end position="37"/>
    </location>
</feature>
<evidence type="ECO:0000313" key="6">
    <source>
        <dbReference type="Proteomes" id="UP001203579"/>
    </source>
</evidence>
<comment type="caution">
    <text evidence="5">The sequence shown here is derived from an EMBL/GenBank/DDBJ whole genome shotgun (WGS) entry which is preliminary data.</text>
</comment>
<feature type="compositionally biased region" description="Polar residues" evidence="2">
    <location>
        <begin position="19"/>
        <end position="33"/>
    </location>
</feature>
<dbReference type="InterPro" id="IPR029051">
    <property type="entry name" value="DUF4352"/>
</dbReference>
<reference evidence="5 6" key="1">
    <citation type="submission" date="2022-05" db="EMBL/GenBank/DDBJ databases">
        <title>Corynebacterium sp. B5-R-101 sp. nov., isolated from human feces.</title>
        <authorList>
            <person name="Shamsuzzaman M."/>
            <person name="Dahal R.H."/>
        </authorList>
    </citation>
    <scope>NUCLEOTIDE SEQUENCE [LARGE SCALE GENOMIC DNA]</scope>
    <source>
        <strain evidence="5 6">B5-R-101</strain>
    </source>
</reference>
<proteinExistence type="predicted"/>
<keyword evidence="3" id="KW-1133">Transmembrane helix</keyword>
<accession>A0ABT0T6E1</accession>
<keyword evidence="3" id="KW-0472">Membrane</keyword>
<protein>
    <submittedName>
        <fullName evidence="5">DUF4352 domain-containing protein</fullName>
    </submittedName>
</protein>